<gene>
    <name evidence="5" type="ORF">ABGN05_24900</name>
</gene>
<keyword evidence="6" id="KW-1185">Reference proteome</keyword>
<keyword evidence="3" id="KW-0804">Transcription</keyword>
<comment type="caution">
    <text evidence="5">The sequence shown here is derived from an EMBL/GenBank/DDBJ whole genome shotgun (WGS) entry which is preliminary data.</text>
</comment>
<evidence type="ECO:0000256" key="3">
    <source>
        <dbReference type="ARBA" id="ARBA00023163"/>
    </source>
</evidence>
<dbReference type="Proteomes" id="UP001556692">
    <property type="component" value="Unassembled WGS sequence"/>
</dbReference>
<evidence type="ECO:0000259" key="4">
    <source>
        <dbReference type="PROSITE" id="PS51118"/>
    </source>
</evidence>
<dbReference type="RefSeq" id="WP_367956730.1">
    <property type="nucleotide sequence ID" value="NZ_JBDPGJ010000006.1"/>
</dbReference>
<protein>
    <submittedName>
        <fullName evidence="5">Helix-turn-helix domain-containing protein</fullName>
    </submittedName>
</protein>
<dbReference type="InterPro" id="IPR036390">
    <property type="entry name" value="WH_DNA-bd_sf"/>
</dbReference>
<dbReference type="PANTHER" id="PTHR33204">
    <property type="entry name" value="TRANSCRIPTIONAL REGULATOR, MARR FAMILY"/>
    <property type="match status" value="1"/>
</dbReference>
<dbReference type="PANTHER" id="PTHR33204:SF37">
    <property type="entry name" value="HTH-TYPE TRANSCRIPTIONAL REGULATOR YODB"/>
    <property type="match status" value="1"/>
</dbReference>
<evidence type="ECO:0000313" key="5">
    <source>
        <dbReference type="EMBL" id="MEX0408883.1"/>
    </source>
</evidence>
<keyword evidence="2" id="KW-0238">DNA-binding</keyword>
<evidence type="ECO:0000256" key="1">
    <source>
        <dbReference type="ARBA" id="ARBA00023015"/>
    </source>
</evidence>
<dbReference type="SUPFAM" id="SSF46785">
    <property type="entry name" value="Winged helix' DNA-binding domain"/>
    <property type="match status" value="1"/>
</dbReference>
<evidence type="ECO:0000313" key="6">
    <source>
        <dbReference type="Proteomes" id="UP001556692"/>
    </source>
</evidence>
<dbReference type="InterPro" id="IPR036388">
    <property type="entry name" value="WH-like_DNA-bd_sf"/>
</dbReference>
<dbReference type="EMBL" id="JBDPGJ010000006">
    <property type="protein sequence ID" value="MEX0408883.1"/>
    <property type="molecule type" value="Genomic_DNA"/>
</dbReference>
<dbReference type="Pfam" id="PF01638">
    <property type="entry name" value="HxlR"/>
    <property type="match status" value="1"/>
</dbReference>
<feature type="domain" description="HTH hxlR-type" evidence="4">
    <location>
        <begin position="8"/>
        <end position="107"/>
    </location>
</feature>
<keyword evidence="1" id="KW-0805">Transcription regulation</keyword>
<evidence type="ECO:0000256" key="2">
    <source>
        <dbReference type="ARBA" id="ARBA00023125"/>
    </source>
</evidence>
<dbReference type="InterPro" id="IPR002577">
    <property type="entry name" value="HTH_HxlR"/>
</dbReference>
<organism evidence="5 6">
    <name type="scientific">Aquibium pacificus</name>
    <dbReference type="NCBI Taxonomy" id="3153579"/>
    <lineage>
        <taxon>Bacteria</taxon>
        <taxon>Pseudomonadati</taxon>
        <taxon>Pseudomonadota</taxon>
        <taxon>Alphaproteobacteria</taxon>
        <taxon>Hyphomicrobiales</taxon>
        <taxon>Phyllobacteriaceae</taxon>
        <taxon>Aquibium</taxon>
    </lineage>
</organism>
<reference evidence="5 6" key="1">
    <citation type="submission" date="2024-05" db="EMBL/GenBank/DDBJ databases">
        <authorList>
            <person name="Jiang F."/>
        </authorList>
    </citation>
    <scope>NUCLEOTIDE SEQUENCE [LARGE SCALE GENOMIC DNA]</scope>
    <source>
        <strain evidence="5 6">LZ166</strain>
    </source>
</reference>
<proteinExistence type="predicted"/>
<dbReference type="PROSITE" id="PS51118">
    <property type="entry name" value="HTH_HXLR"/>
    <property type="match status" value="1"/>
</dbReference>
<accession>A0ABV3SQ11</accession>
<name>A0ABV3SQ11_9HYPH</name>
<dbReference type="Gene3D" id="1.10.10.10">
    <property type="entry name" value="Winged helix-like DNA-binding domain superfamily/Winged helix DNA-binding domain"/>
    <property type="match status" value="1"/>
</dbReference>
<sequence length="133" mass="14781">MSKTPPQCPMDSILRLLMGPWTTYIIWVLSDKGPQRFGALRRSVPGISTRMLTERLRMLEGAGVIWREQAETIPPAVTYGLTQRGDDLRSVLDSLGEIADRWKAEGVFEGAMDRMSLKMDKSGKRALSASPDG</sequence>